<sequence length="88" mass="9636">MIRCLGLFNFGSIFCFSPPSAVCCFAVPPIVQLPCHYGCFHSLPGPSSVTAHLNPSRFSSPLMLWVVPLYMHLVASPGSFLHRFPLEG</sequence>
<evidence type="ECO:0000313" key="2">
    <source>
        <dbReference type="EMBL" id="THU98908.1"/>
    </source>
</evidence>
<keyword evidence="1" id="KW-0732">Signal</keyword>
<accession>A0A4S8MAE7</accession>
<keyword evidence="3" id="KW-1185">Reference proteome</keyword>
<protein>
    <recommendedName>
        <fullName evidence="4">Secreted protein</fullName>
    </recommendedName>
</protein>
<dbReference type="Proteomes" id="UP000297245">
    <property type="component" value="Unassembled WGS sequence"/>
</dbReference>
<gene>
    <name evidence="2" type="ORF">K435DRAFT_517573</name>
</gene>
<organism evidence="2 3">
    <name type="scientific">Dendrothele bispora (strain CBS 962.96)</name>
    <dbReference type="NCBI Taxonomy" id="1314807"/>
    <lineage>
        <taxon>Eukaryota</taxon>
        <taxon>Fungi</taxon>
        <taxon>Dikarya</taxon>
        <taxon>Basidiomycota</taxon>
        <taxon>Agaricomycotina</taxon>
        <taxon>Agaricomycetes</taxon>
        <taxon>Agaricomycetidae</taxon>
        <taxon>Agaricales</taxon>
        <taxon>Agaricales incertae sedis</taxon>
        <taxon>Dendrothele</taxon>
    </lineage>
</organism>
<reference evidence="2 3" key="1">
    <citation type="journal article" date="2019" name="Nat. Ecol. Evol.">
        <title>Megaphylogeny resolves global patterns of mushroom evolution.</title>
        <authorList>
            <person name="Varga T."/>
            <person name="Krizsan K."/>
            <person name="Foldi C."/>
            <person name="Dima B."/>
            <person name="Sanchez-Garcia M."/>
            <person name="Sanchez-Ramirez S."/>
            <person name="Szollosi G.J."/>
            <person name="Szarkandi J.G."/>
            <person name="Papp V."/>
            <person name="Albert L."/>
            <person name="Andreopoulos W."/>
            <person name="Angelini C."/>
            <person name="Antonin V."/>
            <person name="Barry K.W."/>
            <person name="Bougher N.L."/>
            <person name="Buchanan P."/>
            <person name="Buyck B."/>
            <person name="Bense V."/>
            <person name="Catcheside P."/>
            <person name="Chovatia M."/>
            <person name="Cooper J."/>
            <person name="Damon W."/>
            <person name="Desjardin D."/>
            <person name="Finy P."/>
            <person name="Geml J."/>
            <person name="Haridas S."/>
            <person name="Hughes K."/>
            <person name="Justo A."/>
            <person name="Karasinski D."/>
            <person name="Kautmanova I."/>
            <person name="Kiss B."/>
            <person name="Kocsube S."/>
            <person name="Kotiranta H."/>
            <person name="LaButti K.M."/>
            <person name="Lechner B.E."/>
            <person name="Liimatainen K."/>
            <person name="Lipzen A."/>
            <person name="Lukacs Z."/>
            <person name="Mihaltcheva S."/>
            <person name="Morgado L.N."/>
            <person name="Niskanen T."/>
            <person name="Noordeloos M.E."/>
            <person name="Ohm R.A."/>
            <person name="Ortiz-Santana B."/>
            <person name="Ovrebo C."/>
            <person name="Racz N."/>
            <person name="Riley R."/>
            <person name="Savchenko A."/>
            <person name="Shiryaev A."/>
            <person name="Soop K."/>
            <person name="Spirin V."/>
            <person name="Szebenyi C."/>
            <person name="Tomsovsky M."/>
            <person name="Tulloss R.E."/>
            <person name="Uehling J."/>
            <person name="Grigoriev I.V."/>
            <person name="Vagvolgyi C."/>
            <person name="Papp T."/>
            <person name="Martin F.M."/>
            <person name="Miettinen O."/>
            <person name="Hibbett D.S."/>
            <person name="Nagy L.G."/>
        </authorList>
    </citation>
    <scope>NUCLEOTIDE SEQUENCE [LARGE SCALE GENOMIC DNA]</scope>
    <source>
        <strain evidence="2 3">CBS 962.96</strain>
    </source>
</reference>
<proteinExistence type="predicted"/>
<dbReference type="EMBL" id="ML179127">
    <property type="protein sequence ID" value="THU98908.1"/>
    <property type="molecule type" value="Genomic_DNA"/>
</dbReference>
<evidence type="ECO:0000256" key="1">
    <source>
        <dbReference type="SAM" id="SignalP"/>
    </source>
</evidence>
<feature type="chain" id="PRO_5020979900" description="Secreted protein" evidence="1">
    <location>
        <begin position="16"/>
        <end position="88"/>
    </location>
</feature>
<evidence type="ECO:0000313" key="3">
    <source>
        <dbReference type="Proteomes" id="UP000297245"/>
    </source>
</evidence>
<name>A0A4S8MAE7_DENBC</name>
<dbReference type="AlphaFoldDB" id="A0A4S8MAE7"/>
<feature type="signal peptide" evidence="1">
    <location>
        <begin position="1"/>
        <end position="15"/>
    </location>
</feature>
<evidence type="ECO:0008006" key="4">
    <source>
        <dbReference type="Google" id="ProtNLM"/>
    </source>
</evidence>